<dbReference type="RefSeq" id="WP_066751909.1">
    <property type="nucleotide sequence ID" value="NZ_LXEN01000132.1"/>
</dbReference>
<comment type="pathway">
    <text evidence="1">Cofactor biosynthesis; molybdopterin biosynthesis.</text>
</comment>
<dbReference type="InterPro" id="IPR003749">
    <property type="entry name" value="ThiS/MoaD-like"/>
</dbReference>
<evidence type="ECO:0000256" key="4">
    <source>
        <dbReference type="ARBA" id="ARBA00024200"/>
    </source>
</evidence>
<dbReference type="CDD" id="cd00754">
    <property type="entry name" value="Ubl_MoaD"/>
    <property type="match status" value="1"/>
</dbReference>
<dbReference type="GO" id="GO:0006777">
    <property type="term" value="P:Mo-molybdopterin cofactor biosynthetic process"/>
    <property type="evidence" value="ECO:0007669"/>
    <property type="project" value="UniProtKB-KW"/>
</dbReference>
<name>A0A198FHB3_9GAMM</name>
<dbReference type="Pfam" id="PF02597">
    <property type="entry name" value="ThiS"/>
    <property type="match status" value="1"/>
</dbReference>
<dbReference type="NCBIfam" id="NF008347">
    <property type="entry name" value="PRK11130.1"/>
    <property type="match status" value="1"/>
</dbReference>
<dbReference type="PATRIC" id="fig|1354337.4.peg.2735"/>
<comment type="similarity">
    <text evidence="4">Belongs to the MoaD family.</text>
</comment>
<dbReference type="NCBIfam" id="TIGR01682">
    <property type="entry name" value="moaD"/>
    <property type="match status" value="1"/>
</dbReference>
<dbReference type="Gene3D" id="3.10.20.30">
    <property type="match status" value="1"/>
</dbReference>
<dbReference type="FunFam" id="3.10.20.30:FF:000010">
    <property type="entry name" value="Molybdopterin synthase sulfur carrier subunit"/>
    <property type="match status" value="1"/>
</dbReference>
<sequence length="81" mass="8907">MIKVLFFAQVRELVGVDSLELNCDYATINDLRKALIEKGDRWALALEDGKLLSAVNQSFVQGSYLITDGDEIAFFPPVTGG</sequence>
<accession>A0A198FHB3</accession>
<protein>
    <recommendedName>
        <fullName evidence="5">Molybdopterin synthase sulfur carrier subunit</fullName>
    </recommendedName>
</protein>
<organism evidence="6 7">
    <name type="scientific">Proteus myxofaciens ATCC 19692</name>
    <dbReference type="NCBI Taxonomy" id="1354337"/>
    <lineage>
        <taxon>Bacteria</taxon>
        <taxon>Pseudomonadati</taxon>
        <taxon>Pseudomonadota</taxon>
        <taxon>Gammaproteobacteria</taxon>
        <taxon>Enterobacterales</taxon>
        <taxon>Morganellaceae</taxon>
        <taxon>Proteus</taxon>
    </lineage>
</organism>
<keyword evidence="3" id="KW-0501">Molybdenum cofactor biosynthesis</keyword>
<evidence type="ECO:0000256" key="1">
    <source>
        <dbReference type="ARBA" id="ARBA00005046"/>
    </source>
</evidence>
<dbReference type="AlphaFoldDB" id="A0A198FHB3"/>
<dbReference type="PANTHER" id="PTHR33359:SF1">
    <property type="entry name" value="MOLYBDOPTERIN SYNTHASE SULFUR CARRIER SUBUNIT"/>
    <property type="match status" value="1"/>
</dbReference>
<dbReference type="STRING" id="1354337.M983_2668"/>
<comment type="caution">
    <text evidence="6">The sequence shown here is derived from an EMBL/GenBank/DDBJ whole genome shotgun (WGS) entry which is preliminary data.</text>
</comment>
<evidence type="ECO:0000313" key="7">
    <source>
        <dbReference type="Proteomes" id="UP000094023"/>
    </source>
</evidence>
<dbReference type="InterPro" id="IPR012675">
    <property type="entry name" value="Beta-grasp_dom_sf"/>
</dbReference>
<dbReference type="InterPro" id="IPR044672">
    <property type="entry name" value="MOCS2A"/>
</dbReference>
<dbReference type="SUPFAM" id="SSF54285">
    <property type="entry name" value="MoaD/ThiS"/>
    <property type="match status" value="1"/>
</dbReference>
<dbReference type="EMBL" id="LXEN01000132">
    <property type="protein sequence ID" value="OAT24155.1"/>
    <property type="molecule type" value="Genomic_DNA"/>
</dbReference>
<reference evidence="6 7" key="1">
    <citation type="submission" date="2016-04" db="EMBL/GenBank/DDBJ databases">
        <title>ATOL: Assembling a taxonomically balanced genome-scale reconstruction of the evolutionary history of the Enterobacteriaceae.</title>
        <authorList>
            <person name="Plunkett G.III."/>
            <person name="Neeno-Eckwall E.C."/>
            <person name="Glasner J.D."/>
            <person name="Perna N.T."/>
        </authorList>
    </citation>
    <scope>NUCLEOTIDE SEQUENCE [LARGE SCALE GENOMIC DNA]</scope>
    <source>
        <strain evidence="6 7">ATCC 19692</strain>
    </source>
</reference>
<dbReference type="GO" id="GO:0000166">
    <property type="term" value="F:nucleotide binding"/>
    <property type="evidence" value="ECO:0007669"/>
    <property type="project" value="UniProtKB-KW"/>
</dbReference>
<keyword evidence="2" id="KW-0547">Nucleotide-binding</keyword>
<evidence type="ECO:0000313" key="6">
    <source>
        <dbReference type="EMBL" id="OAT24155.1"/>
    </source>
</evidence>
<proteinExistence type="inferred from homology"/>
<dbReference type="UniPathway" id="UPA00344"/>
<gene>
    <name evidence="6" type="ORF">M983_2668</name>
</gene>
<dbReference type="InterPro" id="IPR016155">
    <property type="entry name" value="Mopterin_synth/thiamin_S_b"/>
</dbReference>
<dbReference type="PANTHER" id="PTHR33359">
    <property type="entry name" value="MOLYBDOPTERIN SYNTHASE SULFUR CARRIER SUBUNIT"/>
    <property type="match status" value="1"/>
</dbReference>
<evidence type="ECO:0000256" key="2">
    <source>
        <dbReference type="ARBA" id="ARBA00022741"/>
    </source>
</evidence>
<keyword evidence="7" id="KW-1185">Reference proteome</keyword>
<evidence type="ECO:0000256" key="5">
    <source>
        <dbReference type="ARBA" id="ARBA00024247"/>
    </source>
</evidence>
<evidence type="ECO:0000256" key="3">
    <source>
        <dbReference type="ARBA" id="ARBA00023150"/>
    </source>
</evidence>
<dbReference type="GO" id="GO:1990133">
    <property type="term" value="C:molybdopterin adenylyltransferase complex"/>
    <property type="evidence" value="ECO:0007669"/>
    <property type="project" value="TreeGrafter"/>
</dbReference>
<dbReference type="Proteomes" id="UP000094023">
    <property type="component" value="Unassembled WGS sequence"/>
</dbReference>
<dbReference type="OrthoDB" id="9801945at2"/>